<feature type="domain" description="Serine-threonine/tyrosine-protein kinase catalytic" evidence="8">
    <location>
        <begin position="470"/>
        <end position="527"/>
    </location>
</feature>
<keyword evidence="5 7" id="KW-1133">Transmembrane helix</keyword>
<proteinExistence type="predicted"/>
<evidence type="ECO:0000259" key="8">
    <source>
        <dbReference type="Pfam" id="PF07714"/>
    </source>
</evidence>
<accession>A0A5A7PSP6</accession>
<evidence type="ECO:0000256" key="4">
    <source>
        <dbReference type="ARBA" id="ARBA00022737"/>
    </source>
</evidence>
<protein>
    <submittedName>
        <fullName evidence="9">Leucine-rich repeat protein kinase family protein</fullName>
    </submittedName>
</protein>
<comment type="subcellular location">
    <subcellularLocation>
        <location evidence="1">Membrane</location>
        <topology evidence="1">Single-pass membrane protein</topology>
    </subcellularLocation>
</comment>
<dbReference type="Pfam" id="PF13855">
    <property type="entry name" value="LRR_8"/>
    <property type="match status" value="3"/>
</dbReference>
<keyword evidence="2" id="KW-0433">Leucine-rich repeat</keyword>
<feature type="transmembrane region" description="Helical" evidence="7">
    <location>
        <begin position="362"/>
        <end position="382"/>
    </location>
</feature>
<dbReference type="SMART" id="SM00369">
    <property type="entry name" value="LRR_TYP"/>
    <property type="match status" value="5"/>
</dbReference>
<evidence type="ECO:0000256" key="1">
    <source>
        <dbReference type="ARBA" id="ARBA00004167"/>
    </source>
</evidence>
<reference evidence="10" key="1">
    <citation type="journal article" date="2019" name="Curr. Biol.">
        <title>Genome Sequence of Striga asiatica Provides Insight into the Evolution of Plant Parasitism.</title>
        <authorList>
            <person name="Yoshida S."/>
            <person name="Kim S."/>
            <person name="Wafula E.K."/>
            <person name="Tanskanen J."/>
            <person name="Kim Y.M."/>
            <person name="Honaas L."/>
            <person name="Yang Z."/>
            <person name="Spallek T."/>
            <person name="Conn C.E."/>
            <person name="Ichihashi Y."/>
            <person name="Cheong K."/>
            <person name="Cui S."/>
            <person name="Der J.P."/>
            <person name="Gundlach H."/>
            <person name="Jiao Y."/>
            <person name="Hori C."/>
            <person name="Ishida J.K."/>
            <person name="Kasahara H."/>
            <person name="Kiba T."/>
            <person name="Kim M.S."/>
            <person name="Koo N."/>
            <person name="Laohavisit A."/>
            <person name="Lee Y.H."/>
            <person name="Lumba S."/>
            <person name="McCourt P."/>
            <person name="Mortimer J.C."/>
            <person name="Mutuku J.M."/>
            <person name="Nomura T."/>
            <person name="Sasaki-Sekimoto Y."/>
            <person name="Seto Y."/>
            <person name="Wang Y."/>
            <person name="Wakatake T."/>
            <person name="Sakakibara H."/>
            <person name="Demura T."/>
            <person name="Yamaguchi S."/>
            <person name="Yoneyama K."/>
            <person name="Manabe R.I."/>
            <person name="Nelson D.C."/>
            <person name="Schulman A.H."/>
            <person name="Timko M.P."/>
            <person name="dePamphilis C.W."/>
            <person name="Choi D."/>
            <person name="Shirasu K."/>
        </authorList>
    </citation>
    <scope>NUCLEOTIDE SEQUENCE [LARGE SCALE GENOMIC DNA]</scope>
    <source>
        <strain evidence="10">cv. UVA1</strain>
    </source>
</reference>
<dbReference type="InterPro" id="IPR051809">
    <property type="entry name" value="Plant_receptor-like_S/T_kinase"/>
</dbReference>
<name>A0A5A7PSP6_STRAF</name>
<dbReference type="SUPFAM" id="SSF56112">
    <property type="entry name" value="Protein kinase-like (PK-like)"/>
    <property type="match status" value="1"/>
</dbReference>
<dbReference type="InterPro" id="IPR001611">
    <property type="entry name" value="Leu-rich_rpt"/>
</dbReference>
<evidence type="ECO:0000313" key="9">
    <source>
        <dbReference type="EMBL" id="GER35774.1"/>
    </source>
</evidence>
<dbReference type="Gene3D" id="3.80.10.10">
    <property type="entry name" value="Ribonuclease Inhibitor"/>
    <property type="match status" value="1"/>
</dbReference>
<evidence type="ECO:0000256" key="7">
    <source>
        <dbReference type="SAM" id="Phobius"/>
    </source>
</evidence>
<dbReference type="GO" id="GO:0051707">
    <property type="term" value="P:response to other organism"/>
    <property type="evidence" value="ECO:0007669"/>
    <property type="project" value="UniProtKB-ARBA"/>
</dbReference>
<dbReference type="Gene3D" id="3.30.200.20">
    <property type="entry name" value="Phosphorylase Kinase, domain 1"/>
    <property type="match status" value="1"/>
</dbReference>
<keyword evidence="3 7" id="KW-0812">Transmembrane</keyword>
<evidence type="ECO:0000256" key="2">
    <source>
        <dbReference type="ARBA" id="ARBA00022614"/>
    </source>
</evidence>
<organism evidence="9 10">
    <name type="scientific">Striga asiatica</name>
    <name type="common">Asiatic witchweed</name>
    <name type="synonym">Buchnera asiatica</name>
    <dbReference type="NCBI Taxonomy" id="4170"/>
    <lineage>
        <taxon>Eukaryota</taxon>
        <taxon>Viridiplantae</taxon>
        <taxon>Streptophyta</taxon>
        <taxon>Embryophyta</taxon>
        <taxon>Tracheophyta</taxon>
        <taxon>Spermatophyta</taxon>
        <taxon>Magnoliopsida</taxon>
        <taxon>eudicotyledons</taxon>
        <taxon>Gunneridae</taxon>
        <taxon>Pentapetalae</taxon>
        <taxon>asterids</taxon>
        <taxon>lamiids</taxon>
        <taxon>Lamiales</taxon>
        <taxon>Orobanchaceae</taxon>
        <taxon>Buchnereae</taxon>
        <taxon>Striga</taxon>
    </lineage>
</organism>
<dbReference type="Pfam" id="PF07714">
    <property type="entry name" value="PK_Tyr_Ser-Thr"/>
    <property type="match status" value="1"/>
</dbReference>
<dbReference type="Gene3D" id="1.10.510.10">
    <property type="entry name" value="Transferase(Phosphotransferase) domain 1"/>
    <property type="match status" value="1"/>
</dbReference>
<dbReference type="PANTHER" id="PTHR27008">
    <property type="entry name" value="OS04G0122200 PROTEIN"/>
    <property type="match status" value="1"/>
</dbReference>
<sequence>MMSVLQLANNSFSGSMPNFGNLRYLRILLVWMNNLSGAESPDQELEFISSLANCRFLEELQISANPLNGILPGSIGNLSTSLKFFLAQDCNVKGIIPSAIGDLSSLQYLLLDRNQLRGLIPSTMGKLRKLQILGLSRNRLEGFIPLDICQLRNMGDFYLHTNLLTGPIPECFGELKSLRKIYMSSNKLNSTIPSNFWNLKDLLFLNLSSNNFSGQLPNEIAGLHAINTLELSHNHFSADIPSSIDGCQSLYILNLSSNKLDGSIPPSLGHIKGLFTLDLSNNNLSGPIPESLESLNLLQHFNVSDNKLEGKIPTAGSFINFTSQYFLHNYALCGDQRFQVPACIGNNTKSSGSKKGDLLIKYILPPFVSIIILTTIILVVLARKRTPKRGPSPTDISPGVIWRRISYIELVRGTNAFNETNLLGIGSFGSVFKGVLNTEFKALILEYMPNGSLEKCRVMCCSTRIAKLFDDGETMVHTKTLATIGYAAPEYGSEGRVSTSADVYGYDILLLEIFTRKKPTDNMFCEDMSLKEWVHEALRDNAATEVVGLDLLTREDEYFHAKEECVSSVFSLAMKE</sequence>
<gene>
    <name evidence="9" type="ORF">STAS_12085</name>
</gene>
<dbReference type="InterPro" id="IPR001245">
    <property type="entry name" value="Ser-Thr/Tyr_kinase_cat_dom"/>
</dbReference>
<dbReference type="AlphaFoldDB" id="A0A5A7PSP6"/>
<dbReference type="GO" id="GO:0004672">
    <property type="term" value="F:protein kinase activity"/>
    <property type="evidence" value="ECO:0007669"/>
    <property type="project" value="InterPro"/>
</dbReference>
<dbReference type="EMBL" id="BKCP01005017">
    <property type="protein sequence ID" value="GER35774.1"/>
    <property type="molecule type" value="Genomic_DNA"/>
</dbReference>
<dbReference type="OrthoDB" id="676979at2759"/>
<dbReference type="InterPro" id="IPR003591">
    <property type="entry name" value="Leu-rich_rpt_typical-subtyp"/>
</dbReference>
<dbReference type="InterPro" id="IPR011009">
    <property type="entry name" value="Kinase-like_dom_sf"/>
</dbReference>
<dbReference type="InterPro" id="IPR032675">
    <property type="entry name" value="LRR_dom_sf"/>
</dbReference>
<keyword evidence="9" id="KW-0418">Kinase</keyword>
<keyword evidence="6 7" id="KW-0472">Membrane</keyword>
<evidence type="ECO:0000256" key="6">
    <source>
        <dbReference type="ARBA" id="ARBA00023136"/>
    </source>
</evidence>
<dbReference type="PANTHER" id="PTHR27008:SF585">
    <property type="entry name" value="PROTEIN KINASE DOMAIN-CONTAINING PROTEIN"/>
    <property type="match status" value="1"/>
</dbReference>
<comment type="caution">
    <text evidence="9">The sequence shown here is derived from an EMBL/GenBank/DDBJ whole genome shotgun (WGS) entry which is preliminary data.</text>
</comment>
<evidence type="ECO:0000256" key="3">
    <source>
        <dbReference type="ARBA" id="ARBA00022692"/>
    </source>
</evidence>
<dbReference type="SUPFAM" id="SSF52058">
    <property type="entry name" value="L domain-like"/>
    <property type="match status" value="2"/>
</dbReference>
<dbReference type="FunFam" id="3.80.10.10:FF:000095">
    <property type="entry name" value="LRR receptor-like serine/threonine-protein kinase GSO1"/>
    <property type="match status" value="1"/>
</dbReference>
<evidence type="ECO:0000256" key="5">
    <source>
        <dbReference type="ARBA" id="ARBA00022989"/>
    </source>
</evidence>
<dbReference type="Pfam" id="PF00560">
    <property type="entry name" value="LRR_1"/>
    <property type="match status" value="1"/>
</dbReference>
<dbReference type="GO" id="GO:0016020">
    <property type="term" value="C:membrane"/>
    <property type="evidence" value="ECO:0007669"/>
    <property type="project" value="UniProtKB-SubCell"/>
</dbReference>
<evidence type="ECO:0000313" key="10">
    <source>
        <dbReference type="Proteomes" id="UP000325081"/>
    </source>
</evidence>
<dbReference type="GO" id="GO:0006952">
    <property type="term" value="P:defense response"/>
    <property type="evidence" value="ECO:0007669"/>
    <property type="project" value="UniProtKB-ARBA"/>
</dbReference>
<keyword evidence="10" id="KW-1185">Reference proteome</keyword>
<dbReference type="Proteomes" id="UP000325081">
    <property type="component" value="Unassembled WGS sequence"/>
</dbReference>
<keyword evidence="9" id="KW-0808">Transferase</keyword>
<keyword evidence="4" id="KW-0677">Repeat</keyword>